<evidence type="ECO:0000313" key="2">
    <source>
        <dbReference type="EMBL" id="DAF93094.1"/>
    </source>
</evidence>
<reference evidence="2" key="1">
    <citation type="journal article" date="2021" name="Proc. Natl. Acad. Sci. U.S.A.">
        <title>A Catalog of Tens of Thousands of Viruses from Human Metagenomes Reveals Hidden Associations with Chronic Diseases.</title>
        <authorList>
            <person name="Tisza M.J."/>
            <person name="Buck C.B."/>
        </authorList>
    </citation>
    <scope>NUCLEOTIDE SEQUENCE</scope>
    <source>
        <strain evidence="2">CtcyQ27</strain>
    </source>
</reference>
<name>A0A8S5UFD4_9CAUD</name>
<sequence>MSILIKGISNSSGSSKGFPVGNVTNVSIYYLNSKVYIKFSDPNNTVENNITLSTWYSTIIVRKENSIPTNIKDGDIILENIIKDKYKETDFIDTNIEINRTYYYRFFVCNTDKIYNNSSDMIYKVETKNIDSNIKNNTWDQISKVSELGLASSIWKVGDEINIKLSGTYNETITLQIWDFNHFDKSDGSGKAGIVFGMKNLMKNTDYMSKTAGYGNEDGWGSSYMRKTVMNKIYQSMPDEIKPKIKQVHIESTRGGSTGEGAGIGVPTDDYIFLPGKCEACYSKSESQSNFQKRFPIFTDDSSRIKKLSNGSKAVESWWVRDADDSYYTAYNCITTAGSTSTMYGNPNGSFTAYKAGVCFCFNI</sequence>
<proteinExistence type="predicted"/>
<organism evidence="2">
    <name type="scientific">Myoviridae sp. ctcyQ27</name>
    <dbReference type="NCBI Taxonomy" id="2825139"/>
    <lineage>
        <taxon>Viruses</taxon>
        <taxon>Duplodnaviria</taxon>
        <taxon>Heunggongvirae</taxon>
        <taxon>Uroviricota</taxon>
        <taxon>Caudoviricetes</taxon>
    </lineage>
</organism>
<dbReference type="Pfam" id="PF19789">
    <property type="entry name" value="DUF6273"/>
    <property type="match status" value="1"/>
</dbReference>
<accession>A0A8S5UFD4</accession>
<feature type="domain" description="DUF6273" evidence="1">
    <location>
        <begin position="216"/>
        <end position="342"/>
    </location>
</feature>
<evidence type="ECO:0000259" key="1">
    <source>
        <dbReference type="Pfam" id="PF19789"/>
    </source>
</evidence>
<dbReference type="InterPro" id="IPR046240">
    <property type="entry name" value="DUF6273"/>
</dbReference>
<protein>
    <recommendedName>
        <fullName evidence="1">DUF6273 domain-containing protein</fullName>
    </recommendedName>
</protein>
<dbReference type="EMBL" id="BK016080">
    <property type="protein sequence ID" value="DAF93094.1"/>
    <property type="molecule type" value="Genomic_DNA"/>
</dbReference>